<dbReference type="PROSITE" id="PS01153">
    <property type="entry name" value="NOL1_NOP2_SUN"/>
    <property type="match status" value="1"/>
</dbReference>
<dbReference type="GO" id="GO:0008173">
    <property type="term" value="F:RNA methyltransferase activity"/>
    <property type="evidence" value="ECO:0007669"/>
    <property type="project" value="InterPro"/>
</dbReference>
<keyword evidence="2 6" id="KW-0489">Methyltransferase</keyword>
<name>A0A2G6KE93_9ACTN</name>
<dbReference type="PRINTS" id="PR02008">
    <property type="entry name" value="RCMTFAMILY"/>
</dbReference>
<evidence type="ECO:0000256" key="5">
    <source>
        <dbReference type="ARBA" id="ARBA00022884"/>
    </source>
</evidence>
<dbReference type="InterPro" id="IPR023267">
    <property type="entry name" value="RCMT"/>
</dbReference>
<dbReference type="SUPFAM" id="SSF53335">
    <property type="entry name" value="S-adenosyl-L-methionine-dependent methyltransferases"/>
    <property type="match status" value="1"/>
</dbReference>
<evidence type="ECO:0000313" key="9">
    <source>
        <dbReference type="Proteomes" id="UP000230914"/>
    </source>
</evidence>
<evidence type="ECO:0000256" key="2">
    <source>
        <dbReference type="ARBA" id="ARBA00022603"/>
    </source>
</evidence>
<feature type="domain" description="SAM-dependent MTase RsmB/NOP-type" evidence="7">
    <location>
        <begin position="175"/>
        <end position="372"/>
    </location>
</feature>
<organism evidence="8 9">
    <name type="scientific">Ilumatobacter coccineus</name>
    <dbReference type="NCBI Taxonomy" id="467094"/>
    <lineage>
        <taxon>Bacteria</taxon>
        <taxon>Bacillati</taxon>
        <taxon>Actinomycetota</taxon>
        <taxon>Acidimicrobiia</taxon>
        <taxon>Acidimicrobiales</taxon>
        <taxon>Ilumatobacteraceae</taxon>
        <taxon>Ilumatobacter</taxon>
    </lineage>
</organism>
<dbReference type="EMBL" id="PDSL01000023">
    <property type="protein sequence ID" value="PIE33955.1"/>
    <property type="molecule type" value="Genomic_DNA"/>
</dbReference>
<evidence type="ECO:0000256" key="6">
    <source>
        <dbReference type="PROSITE-ProRule" id="PRU01023"/>
    </source>
</evidence>
<feature type="binding site" evidence="6">
    <location>
        <position position="247"/>
    </location>
    <ligand>
        <name>S-adenosyl-L-methionine</name>
        <dbReference type="ChEBI" id="CHEBI:59789"/>
    </ligand>
</feature>
<proteinExistence type="inferred from homology"/>
<evidence type="ECO:0000256" key="3">
    <source>
        <dbReference type="ARBA" id="ARBA00022679"/>
    </source>
</evidence>
<dbReference type="CDD" id="cd02440">
    <property type="entry name" value="AdoMet_MTases"/>
    <property type="match status" value="1"/>
</dbReference>
<feature type="binding site" evidence="6">
    <location>
        <begin position="200"/>
        <end position="206"/>
    </location>
    <ligand>
        <name>S-adenosyl-L-methionine</name>
        <dbReference type="ChEBI" id="CHEBI:59789"/>
    </ligand>
</feature>
<dbReference type="InterPro" id="IPR029063">
    <property type="entry name" value="SAM-dependent_MTases_sf"/>
</dbReference>
<dbReference type="InterPro" id="IPR001678">
    <property type="entry name" value="MeTrfase_RsmB-F_NOP2_dom"/>
</dbReference>
<feature type="active site" description="Nucleophile" evidence="6">
    <location>
        <position position="317"/>
    </location>
</feature>
<dbReference type="Pfam" id="PF01029">
    <property type="entry name" value="NusB"/>
    <property type="match status" value="1"/>
</dbReference>
<dbReference type="GO" id="GO:0001510">
    <property type="term" value="P:RNA methylation"/>
    <property type="evidence" value="ECO:0007669"/>
    <property type="project" value="InterPro"/>
</dbReference>
<sequence>MVRVSRSSRQVAYDALLRIDHQGAFANLVVGAELDRSELSDRDRRFVTELVYGTTRMRRACDVIIDRFVTTDPRPPIRTLLRIGVYQIVFGDVAPHAGVSETVNLAPRSQKGFVNAVLRRIARDPGDVWPSPWARLSYPDWIGERLTAELGDDDAVAALERMNQVPPVTVRTDGYVQDESSQWVAAAVEAKAGEKVLDACAAPGGKATALAATGAEVIAMDVRANRVSLVAKNAQRLGCELTAVVGDASAPAFEPGSFDAVLIDAPCSGLGALRRRPDARWRITPDRLDDLVALQSRILAASARLVAPGGRLVYSVCTLTAAESIDHATPEGFVIDDRPPPLGQWRPYGQGWRVFPHDADTDGMVLIRYRRVR</sequence>
<dbReference type="AlphaFoldDB" id="A0A2G6KE93"/>
<dbReference type="PANTHER" id="PTHR22807">
    <property type="entry name" value="NOP2 YEAST -RELATED NOL1/NOP2/FMU SUN DOMAIN-CONTAINING"/>
    <property type="match status" value="1"/>
</dbReference>
<reference evidence="8 9" key="1">
    <citation type="submission" date="2017-10" db="EMBL/GenBank/DDBJ databases">
        <title>Novel microbial diversity and functional potential in the marine mammal oral microbiome.</title>
        <authorList>
            <person name="Dudek N.K."/>
            <person name="Sun C.L."/>
            <person name="Burstein D."/>
            <person name="Kantor R.S."/>
            <person name="Aliaga Goltsman D.S."/>
            <person name="Bik E.M."/>
            <person name="Thomas B.C."/>
            <person name="Banfield J.F."/>
            <person name="Relman D.A."/>
        </authorList>
    </citation>
    <scope>NUCLEOTIDE SEQUENCE [LARGE SCALE GENOMIC DNA]</scope>
    <source>
        <strain evidence="8">DOLJORAL78_61_10</strain>
    </source>
</reference>
<evidence type="ECO:0000313" key="8">
    <source>
        <dbReference type="EMBL" id="PIE33955.1"/>
    </source>
</evidence>
<keyword evidence="5 6" id="KW-0694">RNA-binding</keyword>
<keyword evidence="3 6" id="KW-0808">Transferase</keyword>
<evidence type="ECO:0000256" key="1">
    <source>
        <dbReference type="ARBA" id="ARBA00007494"/>
    </source>
</evidence>
<accession>A0A2G6KE93</accession>
<dbReference type="Gene3D" id="1.10.940.10">
    <property type="entry name" value="NusB-like"/>
    <property type="match status" value="1"/>
</dbReference>
<dbReference type="InterPro" id="IPR006027">
    <property type="entry name" value="NusB_RsmB_TIM44"/>
</dbReference>
<dbReference type="InterPro" id="IPR035926">
    <property type="entry name" value="NusB-like_sf"/>
</dbReference>
<protein>
    <recommendedName>
        <fullName evidence="7">SAM-dependent MTase RsmB/NOP-type domain-containing protein</fullName>
    </recommendedName>
</protein>
<dbReference type="PANTHER" id="PTHR22807:SF53">
    <property type="entry name" value="RIBOSOMAL RNA SMALL SUBUNIT METHYLTRANSFERASE B-RELATED"/>
    <property type="match status" value="1"/>
</dbReference>
<dbReference type="Pfam" id="PF01189">
    <property type="entry name" value="Methyltr_RsmB-F"/>
    <property type="match status" value="1"/>
</dbReference>
<feature type="binding site" evidence="6">
    <location>
        <position position="221"/>
    </location>
    <ligand>
        <name>S-adenosyl-L-methionine</name>
        <dbReference type="ChEBI" id="CHEBI:59789"/>
    </ligand>
</feature>
<keyword evidence="4 6" id="KW-0949">S-adenosyl-L-methionine</keyword>
<gene>
    <name evidence="8" type="ORF">CSA55_01430</name>
</gene>
<feature type="binding site" evidence="6">
    <location>
        <position position="264"/>
    </location>
    <ligand>
        <name>S-adenosyl-L-methionine</name>
        <dbReference type="ChEBI" id="CHEBI:59789"/>
    </ligand>
</feature>
<dbReference type="Proteomes" id="UP000230914">
    <property type="component" value="Unassembled WGS sequence"/>
</dbReference>
<comment type="similarity">
    <text evidence="1 6">Belongs to the class I-like SAM-binding methyltransferase superfamily. RsmB/NOP family.</text>
</comment>
<comment type="caution">
    <text evidence="8">The sequence shown here is derived from an EMBL/GenBank/DDBJ whole genome shotgun (WGS) entry which is preliminary data.</text>
</comment>
<dbReference type="GO" id="GO:0006355">
    <property type="term" value="P:regulation of DNA-templated transcription"/>
    <property type="evidence" value="ECO:0007669"/>
    <property type="project" value="InterPro"/>
</dbReference>
<dbReference type="PROSITE" id="PS51686">
    <property type="entry name" value="SAM_MT_RSMB_NOP"/>
    <property type="match status" value="1"/>
</dbReference>
<evidence type="ECO:0000259" key="7">
    <source>
        <dbReference type="PROSITE" id="PS51686"/>
    </source>
</evidence>
<dbReference type="GO" id="GO:0003723">
    <property type="term" value="F:RNA binding"/>
    <property type="evidence" value="ECO:0007669"/>
    <property type="project" value="UniProtKB-UniRule"/>
</dbReference>
<dbReference type="Gene3D" id="3.40.50.150">
    <property type="entry name" value="Vaccinia Virus protein VP39"/>
    <property type="match status" value="1"/>
</dbReference>
<dbReference type="InterPro" id="IPR049560">
    <property type="entry name" value="MeTrfase_RsmB-F_NOP2_cat"/>
</dbReference>
<evidence type="ECO:0000256" key="4">
    <source>
        <dbReference type="ARBA" id="ARBA00022691"/>
    </source>
</evidence>
<dbReference type="InterPro" id="IPR018314">
    <property type="entry name" value="RsmB/NOL1/NOP2-like_CS"/>
</dbReference>
<dbReference type="SUPFAM" id="SSF48013">
    <property type="entry name" value="NusB-like"/>
    <property type="match status" value="1"/>
</dbReference>